<dbReference type="Gene3D" id="4.10.95.10">
    <property type="entry name" value="Cytochrome c oxidase, subunit VIa"/>
    <property type="match status" value="1"/>
</dbReference>
<sequence>MSKKDDLKKLLFDTSRLDRHTAMFKRFTVYFGLPAIAVFGVYNVFIEMNQHKHSDFRKPDFSYLNVRKKAFPWEFGDRCSLLDLKCRRQARLESIAQNRRISNQKRLTKAEMEVEAAKHELQKE</sequence>
<keyword evidence="4" id="KW-0496">Mitochondrion</keyword>
<evidence type="ECO:0000256" key="6">
    <source>
        <dbReference type="SAM" id="Phobius"/>
    </source>
</evidence>
<evidence type="ECO:0000256" key="3">
    <source>
        <dbReference type="ARBA" id="ARBA00022946"/>
    </source>
</evidence>
<name>A0A0H5QHY9_9EUKA</name>
<comment type="subcellular location">
    <subcellularLocation>
        <location evidence="1">Mitochondrion inner membrane</location>
    </subcellularLocation>
</comment>
<dbReference type="InterPro" id="IPR001349">
    <property type="entry name" value="Cyt_c_oxidase_su6a"/>
</dbReference>
<evidence type="ECO:0000313" key="7">
    <source>
        <dbReference type="EMBL" id="CRZ01262.1"/>
    </source>
</evidence>
<proteinExistence type="predicted"/>
<dbReference type="Pfam" id="PF02046">
    <property type="entry name" value="COX6A"/>
    <property type="match status" value="1"/>
</dbReference>
<accession>A0A0H5QHY9</accession>
<dbReference type="SUPFAM" id="SSF81411">
    <property type="entry name" value="Mitochondrial cytochrome c oxidase subunit VIa"/>
    <property type="match status" value="1"/>
</dbReference>
<dbReference type="InterPro" id="IPR036418">
    <property type="entry name" value="Cyt_c_oxidase_su6a_sf"/>
</dbReference>
<dbReference type="EMBL" id="HACM01000820">
    <property type="protein sequence ID" value="CRZ01262.1"/>
    <property type="molecule type" value="Transcribed_RNA"/>
</dbReference>
<evidence type="ECO:0000256" key="5">
    <source>
        <dbReference type="ARBA" id="ARBA00023136"/>
    </source>
</evidence>
<evidence type="ECO:0000256" key="2">
    <source>
        <dbReference type="ARBA" id="ARBA00022792"/>
    </source>
</evidence>
<reference evidence="7" key="1">
    <citation type="submission" date="2015-04" db="EMBL/GenBank/DDBJ databases">
        <title>The genome sequence of the plant pathogenic Rhizarian Plasmodiophora brassicae reveals insights in its biotrophic life cycle and the origin of chitin synthesis.</title>
        <authorList>
            <person name="Schwelm A."/>
            <person name="Fogelqvist J."/>
            <person name="Knaust A."/>
            <person name="Julke S."/>
            <person name="Lilja T."/>
            <person name="Dhandapani V."/>
            <person name="Bonilla-Rosso G."/>
            <person name="Karlsson M."/>
            <person name="Shevchenko A."/>
            <person name="Choi S.R."/>
            <person name="Kim H.G."/>
            <person name="Park J.Y."/>
            <person name="Lim Y.P."/>
            <person name="Ludwig-Muller J."/>
            <person name="Dixelius C."/>
        </authorList>
    </citation>
    <scope>NUCLEOTIDE SEQUENCE</scope>
    <source>
        <tissue evidence="7">Potato root galls</tissue>
    </source>
</reference>
<protein>
    <submittedName>
        <fullName evidence="7">Uncharacterized protein</fullName>
    </submittedName>
</protein>
<feature type="transmembrane region" description="Helical" evidence="6">
    <location>
        <begin position="27"/>
        <end position="45"/>
    </location>
</feature>
<keyword evidence="3" id="KW-0809">Transit peptide</keyword>
<keyword evidence="6" id="KW-1133">Transmembrane helix</keyword>
<organism evidence="7">
    <name type="scientific">Spongospora subterranea</name>
    <dbReference type="NCBI Taxonomy" id="70186"/>
    <lineage>
        <taxon>Eukaryota</taxon>
        <taxon>Sar</taxon>
        <taxon>Rhizaria</taxon>
        <taxon>Endomyxa</taxon>
        <taxon>Phytomyxea</taxon>
        <taxon>Plasmodiophorida</taxon>
        <taxon>Plasmodiophoridae</taxon>
        <taxon>Spongospora</taxon>
    </lineage>
</organism>
<dbReference type="GO" id="GO:0005743">
    <property type="term" value="C:mitochondrial inner membrane"/>
    <property type="evidence" value="ECO:0007669"/>
    <property type="project" value="UniProtKB-SubCell"/>
</dbReference>
<keyword evidence="2" id="KW-0999">Mitochondrion inner membrane</keyword>
<keyword evidence="6" id="KW-0812">Transmembrane</keyword>
<dbReference type="AlphaFoldDB" id="A0A0H5QHY9"/>
<keyword evidence="5 6" id="KW-0472">Membrane</keyword>
<evidence type="ECO:0000256" key="1">
    <source>
        <dbReference type="ARBA" id="ARBA00004273"/>
    </source>
</evidence>
<evidence type="ECO:0000256" key="4">
    <source>
        <dbReference type="ARBA" id="ARBA00023128"/>
    </source>
</evidence>